<protein>
    <submittedName>
        <fullName evidence="2">MFS transporter</fullName>
    </submittedName>
</protein>
<feature type="transmembrane region" description="Helical" evidence="1">
    <location>
        <begin position="112"/>
        <end position="135"/>
    </location>
</feature>
<feature type="transmembrane region" description="Helical" evidence="1">
    <location>
        <begin position="403"/>
        <end position="430"/>
    </location>
</feature>
<feature type="transmembrane region" description="Helical" evidence="1">
    <location>
        <begin position="268"/>
        <end position="287"/>
    </location>
</feature>
<dbReference type="Pfam" id="PF13347">
    <property type="entry name" value="MFS_2"/>
    <property type="match status" value="1"/>
</dbReference>
<gene>
    <name evidence="2" type="ORF">EBB54_26385</name>
</gene>
<dbReference type="NCBIfam" id="TIGR00792">
    <property type="entry name" value="gph"/>
    <property type="match status" value="1"/>
</dbReference>
<sequence length="453" mass="50176">MEQTQRKAAFPDIFKYSFGGLGVQMTSTLVMSYLTFFYTDIFGVSSMAVAGLMLASRFIDAVTDPIMGMISDHTRSSFGRYRPWLMFAAPVLGVIVFLLFSAPNLSPTMKLVYVYVVYISYSLASTAVNIPYYALTPVLSDDFYQRTVIIAWKSAMTQTGKFFVTVLALPLVNLFGSGAQGWAAYGALIGVLLTVSYWIAAWGSKPYDTMNLKIKKERVNFKSEIRLLVKNKPLLMLVIAYSTDMIANATLGAANMYFFKYVLHREDLVAVVGFALTATGIISIPLIPLISKKFGKKQTYWFTSLLSIIPLALMWIKPHSSDWMLIAWMAVLGLISSVPSALGWAMLPDCVDYAEWKYGIRGNGLVSSAFTFCNKMGSALGGFFTSFLLGLVGFVANQEQTEIVLGAILFLRFGVPILGYIASVISMSFYELTDTRYAEILSELNEKRGVAQK</sequence>
<dbReference type="CDD" id="cd17332">
    <property type="entry name" value="MFS_MelB_like"/>
    <property type="match status" value="1"/>
</dbReference>
<dbReference type="GO" id="GO:0015293">
    <property type="term" value="F:symporter activity"/>
    <property type="evidence" value="ECO:0007669"/>
    <property type="project" value="InterPro"/>
</dbReference>
<feature type="transmembrane region" description="Helical" evidence="1">
    <location>
        <begin position="41"/>
        <end position="60"/>
    </location>
</feature>
<keyword evidence="1" id="KW-1133">Transmembrane helix</keyword>
<feature type="transmembrane region" description="Helical" evidence="1">
    <location>
        <begin position="182"/>
        <end position="203"/>
    </location>
</feature>
<feature type="transmembrane region" description="Helical" evidence="1">
    <location>
        <begin position="155"/>
        <end position="176"/>
    </location>
</feature>
<dbReference type="RefSeq" id="WP_125129589.1">
    <property type="nucleotide sequence ID" value="NZ_RHJS01000002.1"/>
</dbReference>
<comment type="caution">
    <text evidence="2">The sequence shown here is derived from an EMBL/GenBank/DDBJ whole genome shotgun (WGS) entry which is preliminary data.</text>
</comment>
<name>A0A3R8JTG1_9FIRM</name>
<dbReference type="AlphaFoldDB" id="A0A3R8JTG1"/>
<organism evidence="2 3">
    <name type="scientific">Schaedlerella arabinosiphila</name>
    <dbReference type="NCBI Taxonomy" id="2044587"/>
    <lineage>
        <taxon>Bacteria</taxon>
        <taxon>Bacillati</taxon>
        <taxon>Bacillota</taxon>
        <taxon>Clostridia</taxon>
        <taxon>Lachnospirales</taxon>
        <taxon>Lachnospiraceae</taxon>
        <taxon>Schaedlerella</taxon>
    </lineage>
</organism>
<feature type="transmembrane region" description="Helical" evidence="1">
    <location>
        <begin position="299"/>
        <end position="317"/>
    </location>
</feature>
<accession>A0A3R8JTG1</accession>
<reference evidence="2" key="1">
    <citation type="submission" date="2018-10" db="EMBL/GenBank/DDBJ databases">
        <title>Schaedlerella arabinophila gen. nov. sp. nov., isolated from the mouse intestinal tract and comparative analysis with the genome of the closely related altered Schaedler flora strain ASF502.</title>
        <authorList>
            <person name="Miyake S."/>
            <person name="Soh M."/>
            <person name="Seedorf H."/>
        </authorList>
    </citation>
    <scope>NUCLEOTIDE SEQUENCE [LARGE SCALE GENOMIC DNA]</scope>
    <source>
        <strain evidence="2">DSM 106076</strain>
    </source>
</reference>
<evidence type="ECO:0000313" key="2">
    <source>
        <dbReference type="EMBL" id="RRK34469.1"/>
    </source>
</evidence>
<dbReference type="SUPFAM" id="SSF103473">
    <property type="entry name" value="MFS general substrate transporter"/>
    <property type="match status" value="1"/>
</dbReference>
<evidence type="ECO:0000313" key="3">
    <source>
        <dbReference type="Proteomes" id="UP000274920"/>
    </source>
</evidence>
<keyword evidence="1" id="KW-0472">Membrane</keyword>
<keyword evidence="3" id="KW-1185">Reference proteome</keyword>
<dbReference type="EMBL" id="RHJS01000002">
    <property type="protein sequence ID" value="RRK34469.1"/>
    <property type="molecule type" value="Genomic_DNA"/>
</dbReference>
<dbReference type="Gene3D" id="1.20.1250.20">
    <property type="entry name" value="MFS general substrate transporter like domains"/>
    <property type="match status" value="2"/>
</dbReference>
<dbReference type="GO" id="GO:0005886">
    <property type="term" value="C:plasma membrane"/>
    <property type="evidence" value="ECO:0007669"/>
    <property type="project" value="TreeGrafter"/>
</dbReference>
<feature type="transmembrane region" description="Helical" evidence="1">
    <location>
        <begin position="81"/>
        <end position="100"/>
    </location>
</feature>
<feature type="transmembrane region" description="Helical" evidence="1">
    <location>
        <begin position="323"/>
        <end position="347"/>
    </location>
</feature>
<keyword evidence="1" id="KW-0812">Transmembrane</keyword>
<dbReference type="InterPro" id="IPR039672">
    <property type="entry name" value="MFS_2"/>
</dbReference>
<proteinExistence type="predicted"/>
<feature type="transmembrane region" description="Helical" evidence="1">
    <location>
        <begin position="379"/>
        <end position="397"/>
    </location>
</feature>
<dbReference type="InterPro" id="IPR001927">
    <property type="entry name" value="Na/Gal_symport"/>
</dbReference>
<dbReference type="GO" id="GO:0008643">
    <property type="term" value="P:carbohydrate transport"/>
    <property type="evidence" value="ECO:0007669"/>
    <property type="project" value="InterPro"/>
</dbReference>
<dbReference type="Proteomes" id="UP000274920">
    <property type="component" value="Unassembled WGS sequence"/>
</dbReference>
<dbReference type="GO" id="GO:0006814">
    <property type="term" value="P:sodium ion transport"/>
    <property type="evidence" value="ECO:0007669"/>
    <property type="project" value="InterPro"/>
</dbReference>
<dbReference type="PANTHER" id="PTHR11328">
    <property type="entry name" value="MAJOR FACILITATOR SUPERFAMILY DOMAIN-CONTAINING PROTEIN"/>
    <property type="match status" value="1"/>
</dbReference>
<evidence type="ECO:0000256" key="1">
    <source>
        <dbReference type="SAM" id="Phobius"/>
    </source>
</evidence>
<feature type="transmembrane region" description="Helical" evidence="1">
    <location>
        <begin position="234"/>
        <end position="256"/>
    </location>
</feature>
<dbReference type="PANTHER" id="PTHR11328:SF24">
    <property type="entry name" value="MAJOR FACILITATOR SUPERFAMILY (MFS) PROFILE DOMAIN-CONTAINING PROTEIN"/>
    <property type="match status" value="1"/>
</dbReference>
<dbReference type="InterPro" id="IPR036259">
    <property type="entry name" value="MFS_trans_sf"/>
</dbReference>